<accession>A0A1I7UI55</accession>
<evidence type="ECO:0000259" key="1">
    <source>
        <dbReference type="PROSITE" id="PS50097"/>
    </source>
</evidence>
<dbReference type="SUPFAM" id="SSF54695">
    <property type="entry name" value="POZ domain"/>
    <property type="match status" value="2"/>
</dbReference>
<name>A0A1I7UI55_9PELO</name>
<evidence type="ECO:0000313" key="2">
    <source>
        <dbReference type="Proteomes" id="UP000095282"/>
    </source>
</evidence>
<dbReference type="CDD" id="cd18186">
    <property type="entry name" value="BTB_POZ_ZBTB_KLHL-like"/>
    <property type="match status" value="1"/>
</dbReference>
<protein>
    <submittedName>
        <fullName evidence="3">BTB domain-containing protein</fullName>
    </submittedName>
</protein>
<dbReference type="PROSITE" id="PS50097">
    <property type="entry name" value="BTB"/>
    <property type="match status" value="2"/>
</dbReference>
<dbReference type="PANTHER" id="PTHR22744:SF14">
    <property type="entry name" value="BTB DOMAIN-CONTAINING PROTEIN-RELATED"/>
    <property type="match status" value="1"/>
</dbReference>
<dbReference type="InterPro" id="IPR000210">
    <property type="entry name" value="BTB/POZ_dom"/>
</dbReference>
<evidence type="ECO:0000313" key="3">
    <source>
        <dbReference type="WBParaSite" id="Csp11.Scaffold629.g9570.t1"/>
    </source>
</evidence>
<dbReference type="InterPro" id="IPR011333">
    <property type="entry name" value="SKP1/BTB/POZ_sf"/>
</dbReference>
<feature type="domain" description="BTB" evidence="1">
    <location>
        <begin position="13"/>
        <end position="94"/>
    </location>
</feature>
<organism evidence="2 3">
    <name type="scientific">Caenorhabditis tropicalis</name>
    <dbReference type="NCBI Taxonomy" id="1561998"/>
    <lineage>
        <taxon>Eukaryota</taxon>
        <taxon>Metazoa</taxon>
        <taxon>Ecdysozoa</taxon>
        <taxon>Nematoda</taxon>
        <taxon>Chromadorea</taxon>
        <taxon>Rhabditida</taxon>
        <taxon>Rhabditina</taxon>
        <taxon>Rhabditomorpha</taxon>
        <taxon>Rhabditoidea</taxon>
        <taxon>Rhabditidae</taxon>
        <taxon>Peloderinae</taxon>
        <taxon>Caenorhabditis</taxon>
    </lineage>
</organism>
<dbReference type="WBParaSite" id="Csp11.Scaffold629.g9570.t1">
    <property type="protein sequence ID" value="Csp11.Scaffold629.g9570.t1"/>
    <property type="gene ID" value="Csp11.Scaffold629.g9570"/>
</dbReference>
<dbReference type="Gene3D" id="3.30.710.10">
    <property type="entry name" value="Potassium Channel Kv1.1, Chain A"/>
    <property type="match status" value="2"/>
</dbReference>
<dbReference type="Pfam" id="PF00651">
    <property type="entry name" value="BTB"/>
    <property type="match status" value="2"/>
</dbReference>
<dbReference type="AlphaFoldDB" id="A0A1I7UI55"/>
<reference evidence="3" key="1">
    <citation type="submission" date="2016-11" db="UniProtKB">
        <authorList>
            <consortium name="WormBaseParasite"/>
        </authorList>
    </citation>
    <scope>IDENTIFICATION</scope>
</reference>
<dbReference type="eggNOG" id="ENOG502QUFU">
    <property type="taxonomic scope" value="Eukaryota"/>
</dbReference>
<dbReference type="STRING" id="1561998.A0A1I7UI55"/>
<feature type="domain" description="BTB" evidence="1">
    <location>
        <begin position="204"/>
        <end position="271"/>
    </location>
</feature>
<proteinExistence type="predicted"/>
<dbReference type="PANTHER" id="PTHR22744">
    <property type="entry name" value="HELIX LOOP HELIX PROTEIN 21-RELATED"/>
    <property type="match status" value="1"/>
</dbReference>
<dbReference type="SMART" id="SM00225">
    <property type="entry name" value="BTB"/>
    <property type="match status" value="2"/>
</dbReference>
<dbReference type="Proteomes" id="UP000095282">
    <property type="component" value="Unplaced"/>
</dbReference>
<sequence length="359" mass="41735">MSIEETFAKSEKTDAILLVTEYCFTAETPPARKPKSEKPVKLHVNKALLSYHSDYFKKLFEMNSGNEFPIEVNSLNVFAVALSQIQNNPMKFEYWDYDRIVGMIDEFQLPAAKRHLELFLISQNFHRNDMIRRADKYKMKELLKHALPLLAAEKEFSSFSKDTLSNETAVLLFNRMMEIRHRMPPSKTVSEPDYNSVFAKTDETDAILVVDGKKLHVNKAVLSYYSDYFKTLFESEFKEKSMNEIPIEDVDFESFASFLSLVLKDPIMPTVNNAEKLLELADRFLLPAAKCHVKYVLLPSSVDTLNKIRIADKFQLNDILENTLWKFRDVARNQNVLENPIYQSLSMETKAKLFFQYIK</sequence>
<keyword evidence="2" id="KW-1185">Reference proteome</keyword>